<organism evidence="1 2">
    <name type="scientific">Jatrophihabitans lederbergiae</name>
    <dbReference type="NCBI Taxonomy" id="3075547"/>
    <lineage>
        <taxon>Bacteria</taxon>
        <taxon>Bacillati</taxon>
        <taxon>Actinomycetota</taxon>
        <taxon>Actinomycetes</taxon>
        <taxon>Jatrophihabitantales</taxon>
        <taxon>Jatrophihabitantaceae</taxon>
        <taxon>Jatrophihabitans</taxon>
    </lineage>
</organism>
<accession>A0ABU2JD24</accession>
<proteinExistence type="predicted"/>
<protein>
    <submittedName>
        <fullName evidence="1">Uncharacterized protein</fullName>
    </submittedName>
</protein>
<reference evidence="2" key="1">
    <citation type="submission" date="2023-07" db="EMBL/GenBank/DDBJ databases">
        <title>30 novel species of actinomycetes from the DSMZ collection.</title>
        <authorList>
            <person name="Nouioui I."/>
        </authorList>
    </citation>
    <scope>NUCLEOTIDE SEQUENCE [LARGE SCALE GENOMIC DNA]</scope>
    <source>
        <strain evidence="2">DSM 44399</strain>
    </source>
</reference>
<keyword evidence="2" id="KW-1185">Reference proteome</keyword>
<name>A0ABU2JD24_9ACTN</name>
<comment type="caution">
    <text evidence="1">The sequence shown here is derived from an EMBL/GenBank/DDBJ whole genome shotgun (WGS) entry which is preliminary data.</text>
</comment>
<gene>
    <name evidence="1" type="ORF">RM423_15935</name>
</gene>
<evidence type="ECO:0000313" key="1">
    <source>
        <dbReference type="EMBL" id="MDT0262886.1"/>
    </source>
</evidence>
<dbReference type="Proteomes" id="UP001183176">
    <property type="component" value="Unassembled WGS sequence"/>
</dbReference>
<sequence length="147" mass="16222">MTPRLPQRLAGTIRPGGPPYCEAMDENRARRVVDALRDRGMDAQLAHAGVYRFGVRVALGDGREAEWDTDGTAGLEAQVMRNGVLVGFVPQIEGSEDFSEAQVVDAITRTDYDQPIARQRATPPPPAAPLPRQGGVFRRFLDGFRYR</sequence>
<dbReference type="EMBL" id="JAVREH010000024">
    <property type="protein sequence ID" value="MDT0262886.1"/>
    <property type="molecule type" value="Genomic_DNA"/>
</dbReference>
<evidence type="ECO:0000313" key="2">
    <source>
        <dbReference type="Proteomes" id="UP001183176"/>
    </source>
</evidence>